<protein>
    <recommendedName>
        <fullName evidence="2">Alpha/beta hydrolase fold-3 domain-containing protein</fullName>
    </recommendedName>
</protein>
<dbReference type="InterPro" id="IPR050300">
    <property type="entry name" value="GDXG_lipolytic_enzyme"/>
</dbReference>
<evidence type="ECO:0000313" key="3">
    <source>
        <dbReference type="EMBL" id="KAJ9646709.1"/>
    </source>
</evidence>
<dbReference type="EMBL" id="JAPDRN010000002">
    <property type="protein sequence ID" value="KAJ9646709.1"/>
    <property type="molecule type" value="Genomic_DNA"/>
</dbReference>
<proteinExistence type="predicted"/>
<feature type="domain" description="Alpha/beta hydrolase fold-3" evidence="2">
    <location>
        <begin position="72"/>
        <end position="288"/>
    </location>
</feature>
<keyword evidence="4" id="KW-1185">Reference proteome</keyword>
<organism evidence="3 4">
    <name type="scientific">Knufia peltigerae</name>
    <dbReference type="NCBI Taxonomy" id="1002370"/>
    <lineage>
        <taxon>Eukaryota</taxon>
        <taxon>Fungi</taxon>
        <taxon>Dikarya</taxon>
        <taxon>Ascomycota</taxon>
        <taxon>Pezizomycotina</taxon>
        <taxon>Eurotiomycetes</taxon>
        <taxon>Chaetothyriomycetidae</taxon>
        <taxon>Chaetothyriales</taxon>
        <taxon>Trichomeriaceae</taxon>
        <taxon>Knufia</taxon>
    </lineage>
</organism>
<accession>A0AA39D4S0</accession>
<evidence type="ECO:0000259" key="2">
    <source>
        <dbReference type="Pfam" id="PF07859"/>
    </source>
</evidence>
<evidence type="ECO:0000313" key="4">
    <source>
        <dbReference type="Proteomes" id="UP001172681"/>
    </source>
</evidence>
<dbReference type="Pfam" id="PF07859">
    <property type="entry name" value="Abhydrolase_3"/>
    <property type="match status" value="1"/>
</dbReference>
<keyword evidence="1" id="KW-0378">Hydrolase</keyword>
<reference evidence="3" key="1">
    <citation type="submission" date="2022-10" db="EMBL/GenBank/DDBJ databases">
        <title>Culturing micro-colonial fungi from biological soil crusts in the Mojave desert and describing Neophaeococcomyces mojavensis, and introducing the new genera and species Taxawa tesnikishii.</title>
        <authorList>
            <person name="Kurbessoian T."/>
            <person name="Stajich J.E."/>
        </authorList>
    </citation>
    <scope>NUCLEOTIDE SEQUENCE</scope>
    <source>
        <strain evidence="3">TK_35</strain>
    </source>
</reference>
<gene>
    <name evidence="3" type="ORF">H2204_000401</name>
</gene>
<dbReference type="Gene3D" id="3.40.50.1820">
    <property type="entry name" value="alpha/beta hydrolase"/>
    <property type="match status" value="1"/>
</dbReference>
<dbReference type="SUPFAM" id="SSF53474">
    <property type="entry name" value="alpha/beta-Hydrolases"/>
    <property type="match status" value="1"/>
</dbReference>
<dbReference type="AlphaFoldDB" id="A0AA39D4S0"/>
<dbReference type="InterPro" id="IPR029058">
    <property type="entry name" value="AB_hydrolase_fold"/>
</dbReference>
<dbReference type="PANTHER" id="PTHR48081">
    <property type="entry name" value="AB HYDROLASE SUPERFAMILY PROTEIN C4A8.06C"/>
    <property type="match status" value="1"/>
</dbReference>
<name>A0AA39D4S0_9EURO</name>
<dbReference type="GO" id="GO:0016787">
    <property type="term" value="F:hydrolase activity"/>
    <property type="evidence" value="ECO:0007669"/>
    <property type="project" value="UniProtKB-KW"/>
</dbReference>
<dbReference type="InterPro" id="IPR013094">
    <property type="entry name" value="AB_hydrolase_3"/>
</dbReference>
<sequence>MIPPRSEAHATRNEQTRTTFTSLEQASFLPPTSATISAQATRANVPHKVEDVPESNGAKIHWLGDSNAKSVLLYFHGGGYALPPVEGHALFLFETAKRFQATTQQPLLIAFLEYTLSTAGKFPLQLIQATAALRLLLQKGFKPSNIVVGGDSAGGNMSLGLASQILHPYKGIPALKLDQPLAGVLLMSPFVSFDEDTKSFKENLQYDICGTGLLKEMVDSFVKPEQRNAWSEPLLAEPSHWKGFPAKKVLNLWGEAEMLRDAVSAQGEKLVKAGVNVRNVECPSHVHVECVLDASSGLGYGVMATEIWDWLASVF</sequence>
<dbReference type="PANTHER" id="PTHR48081:SF31">
    <property type="entry name" value="STERYL ACETYL HYDROLASE MUG81-RELATED"/>
    <property type="match status" value="1"/>
</dbReference>
<comment type="caution">
    <text evidence="3">The sequence shown here is derived from an EMBL/GenBank/DDBJ whole genome shotgun (WGS) entry which is preliminary data.</text>
</comment>
<dbReference type="Proteomes" id="UP001172681">
    <property type="component" value="Unassembled WGS sequence"/>
</dbReference>
<evidence type="ECO:0000256" key="1">
    <source>
        <dbReference type="ARBA" id="ARBA00022801"/>
    </source>
</evidence>